<keyword evidence="1" id="KW-0472">Membrane</keyword>
<dbReference type="Proteomes" id="UP000238701">
    <property type="component" value="Unassembled WGS sequence"/>
</dbReference>
<proteinExistence type="predicted"/>
<protein>
    <submittedName>
        <fullName evidence="2">Uncharacterized protein</fullName>
    </submittedName>
</protein>
<evidence type="ECO:0000313" key="2">
    <source>
        <dbReference type="EMBL" id="SPF35047.1"/>
    </source>
</evidence>
<dbReference type="EMBL" id="OMOD01000043">
    <property type="protein sequence ID" value="SPF35047.1"/>
    <property type="molecule type" value="Genomic_DNA"/>
</dbReference>
<organism evidence="2 3">
    <name type="scientific">Candidatus Sulfotelmatobacter kueseliae</name>
    <dbReference type="NCBI Taxonomy" id="2042962"/>
    <lineage>
        <taxon>Bacteria</taxon>
        <taxon>Pseudomonadati</taxon>
        <taxon>Acidobacteriota</taxon>
        <taxon>Terriglobia</taxon>
        <taxon>Terriglobales</taxon>
        <taxon>Candidatus Korobacteraceae</taxon>
        <taxon>Candidatus Sulfotelmatobacter</taxon>
    </lineage>
</organism>
<gene>
    <name evidence="2" type="ORF">SBA1_1370002</name>
</gene>
<keyword evidence="1" id="KW-0812">Transmembrane</keyword>
<sequence>MNGRYWLWVGARLVVAVAIVAWAASYLTTGSGEKELQKTLEAMKQVRSFRAAISSTPYSQRNDLLWEVDCNHDIVHRQEHYVNTCTDPPDCTKQSDFSREELDWAVYRYDRQGDGSWKGGHVTTNQTRYLCGHLAEGTDSNLMPPIATMIKRGIIQKGDKKTVNGVKCREWLVTLKGGPGGLEHDTLCLGLEDYLPYEMTVDWEHSRALYSGYNAAIEFDLPADVVRATSASGSN</sequence>
<reference evidence="3" key="1">
    <citation type="submission" date="2018-02" db="EMBL/GenBank/DDBJ databases">
        <authorList>
            <person name="Hausmann B."/>
        </authorList>
    </citation>
    <scope>NUCLEOTIDE SEQUENCE [LARGE SCALE GENOMIC DNA]</scope>
    <source>
        <strain evidence="3">Peat soil MAG SbA1</strain>
    </source>
</reference>
<keyword evidence="1" id="KW-1133">Transmembrane helix</keyword>
<accession>A0A2U3K657</accession>
<evidence type="ECO:0000256" key="1">
    <source>
        <dbReference type="SAM" id="Phobius"/>
    </source>
</evidence>
<dbReference type="AlphaFoldDB" id="A0A2U3K657"/>
<evidence type="ECO:0000313" key="3">
    <source>
        <dbReference type="Proteomes" id="UP000238701"/>
    </source>
</evidence>
<feature type="transmembrane region" description="Helical" evidence="1">
    <location>
        <begin position="6"/>
        <end position="28"/>
    </location>
</feature>
<name>A0A2U3K657_9BACT</name>